<keyword evidence="4 7" id="KW-0812">Transmembrane</keyword>
<gene>
    <name evidence="8" type="ORF">ABU614_21005</name>
</gene>
<feature type="transmembrane region" description="Helical" evidence="7">
    <location>
        <begin position="137"/>
        <end position="156"/>
    </location>
</feature>
<keyword evidence="6 7" id="KW-0472">Membrane</keyword>
<dbReference type="AlphaFoldDB" id="A0AAU8MQK6"/>
<sequence>MPSLCLLRSCLSLRDRLDGVGAWLAPVGLRLILAWEFFESGREKLHGENWFGEIMAHFPFPFDRVPATLSWSLATWFELLGAIALLLGLATRFAAASLFVLTVVATAAVHWPQDWMGLAQLAQGYAISDSGAGNYKLPLIFLVMLWPLILGGAGRLSLDAWLARRTALPATAARADLFGWGLVLAPFGLLVAMLLPAPGLALAGLGAAALIAGARLGPRHAVATAS</sequence>
<keyword evidence="5 7" id="KW-1133">Transmembrane helix</keyword>
<dbReference type="RefSeq" id="WP_363797678.1">
    <property type="nucleotide sequence ID" value="NZ_CP159925.1"/>
</dbReference>
<evidence type="ECO:0000256" key="2">
    <source>
        <dbReference type="ARBA" id="ARBA00006679"/>
    </source>
</evidence>
<name>A0AAU8MQK6_9GAMM</name>
<dbReference type="EMBL" id="CP159925">
    <property type="protein sequence ID" value="XCO74811.1"/>
    <property type="molecule type" value="Genomic_DNA"/>
</dbReference>
<comment type="subcellular location">
    <subcellularLocation>
        <location evidence="1">Cell membrane</location>
        <topology evidence="1">Multi-pass membrane protein</topology>
    </subcellularLocation>
</comment>
<proteinExistence type="inferred from homology"/>
<keyword evidence="3" id="KW-1003">Cell membrane</keyword>
<dbReference type="PANTHER" id="PTHR33452">
    <property type="entry name" value="OXIDOREDUCTASE CATD-RELATED"/>
    <property type="match status" value="1"/>
</dbReference>
<feature type="transmembrane region" description="Helical" evidence="7">
    <location>
        <begin position="93"/>
        <end position="111"/>
    </location>
</feature>
<evidence type="ECO:0000256" key="3">
    <source>
        <dbReference type="ARBA" id="ARBA00022475"/>
    </source>
</evidence>
<feature type="transmembrane region" description="Helical" evidence="7">
    <location>
        <begin position="68"/>
        <end position="86"/>
    </location>
</feature>
<feature type="transmembrane region" description="Helical" evidence="7">
    <location>
        <begin position="177"/>
        <end position="194"/>
    </location>
</feature>
<organism evidence="8">
    <name type="scientific">Lysobacter firmicutimachus</name>
    <dbReference type="NCBI Taxonomy" id="1792846"/>
    <lineage>
        <taxon>Bacteria</taxon>
        <taxon>Pseudomonadati</taxon>
        <taxon>Pseudomonadota</taxon>
        <taxon>Gammaproteobacteria</taxon>
        <taxon>Lysobacterales</taxon>
        <taxon>Lysobacteraceae</taxon>
        <taxon>Lysobacter</taxon>
    </lineage>
</organism>
<evidence type="ECO:0000313" key="8">
    <source>
        <dbReference type="EMBL" id="XCO74811.1"/>
    </source>
</evidence>
<dbReference type="GO" id="GO:0005886">
    <property type="term" value="C:plasma membrane"/>
    <property type="evidence" value="ECO:0007669"/>
    <property type="project" value="UniProtKB-SubCell"/>
</dbReference>
<dbReference type="InterPro" id="IPR051907">
    <property type="entry name" value="DoxX-like_oxidoreductase"/>
</dbReference>
<comment type="similarity">
    <text evidence="2">Belongs to the DoxX family.</text>
</comment>
<dbReference type="PANTHER" id="PTHR33452:SF7">
    <property type="entry name" value="DOXX FAMILY PROTEIN"/>
    <property type="match status" value="1"/>
</dbReference>
<evidence type="ECO:0000256" key="5">
    <source>
        <dbReference type="ARBA" id="ARBA00022989"/>
    </source>
</evidence>
<evidence type="ECO:0000256" key="4">
    <source>
        <dbReference type="ARBA" id="ARBA00022692"/>
    </source>
</evidence>
<evidence type="ECO:0000256" key="7">
    <source>
        <dbReference type="SAM" id="Phobius"/>
    </source>
</evidence>
<evidence type="ECO:0000256" key="1">
    <source>
        <dbReference type="ARBA" id="ARBA00004651"/>
    </source>
</evidence>
<protein>
    <submittedName>
        <fullName evidence="8">DoxX family protein</fullName>
    </submittedName>
</protein>
<reference evidence="8" key="1">
    <citation type="submission" date="2024-06" db="EMBL/GenBank/DDBJ databases">
        <authorList>
            <person name="Li S."/>
        </authorList>
    </citation>
    <scope>NUCLEOTIDE SEQUENCE</scope>
    <source>
        <strain evidence="8">SR10</strain>
    </source>
</reference>
<evidence type="ECO:0000256" key="6">
    <source>
        <dbReference type="ARBA" id="ARBA00023136"/>
    </source>
</evidence>
<accession>A0AAU8MQK6</accession>
<dbReference type="InterPro" id="IPR032808">
    <property type="entry name" value="DoxX"/>
</dbReference>
<dbReference type="Pfam" id="PF07681">
    <property type="entry name" value="DoxX"/>
    <property type="match status" value="1"/>
</dbReference>